<dbReference type="Pfam" id="PF04536">
    <property type="entry name" value="TPM_phosphatase"/>
    <property type="match status" value="1"/>
</dbReference>
<feature type="transmembrane region" description="Helical" evidence="2">
    <location>
        <begin position="193"/>
        <end position="214"/>
    </location>
</feature>
<dbReference type="PANTHER" id="PTHR30373:SF2">
    <property type="entry name" value="UPF0603 PROTEIN YGCG"/>
    <property type="match status" value="1"/>
</dbReference>
<comment type="caution">
    <text evidence="4">The sequence shown here is derived from an EMBL/GenBank/DDBJ whole genome shotgun (WGS) entry which is preliminary data.</text>
</comment>
<dbReference type="PATRIC" id="fig|1348973.3.peg.3685"/>
<evidence type="ECO:0000259" key="3">
    <source>
        <dbReference type="Pfam" id="PF04536"/>
    </source>
</evidence>
<evidence type="ECO:0000256" key="1">
    <source>
        <dbReference type="SAM" id="MobiDB-lite"/>
    </source>
</evidence>
<organism evidence="4 5">
    <name type="scientific">Schinkia azotoformans MEV2011</name>
    <dbReference type="NCBI Taxonomy" id="1348973"/>
    <lineage>
        <taxon>Bacteria</taxon>
        <taxon>Bacillati</taxon>
        <taxon>Bacillota</taxon>
        <taxon>Bacilli</taxon>
        <taxon>Bacillales</taxon>
        <taxon>Bacillaceae</taxon>
        <taxon>Calidifontibacillus/Schinkia group</taxon>
        <taxon>Schinkia</taxon>
    </lineage>
</organism>
<dbReference type="InterPro" id="IPR007621">
    <property type="entry name" value="TPM_dom"/>
</dbReference>
<proteinExistence type="predicted"/>
<keyword evidence="2" id="KW-1133">Transmembrane helix</keyword>
<keyword evidence="2" id="KW-0812">Transmembrane</keyword>
<feature type="compositionally biased region" description="Gly residues" evidence="1">
    <location>
        <begin position="256"/>
        <end position="279"/>
    </location>
</feature>
<dbReference type="Gene3D" id="3.10.310.50">
    <property type="match status" value="1"/>
</dbReference>
<protein>
    <submittedName>
        <fullName evidence="4">Beta-propeller domain-containing protein, methanol dehydrogenase</fullName>
    </submittedName>
</protein>
<dbReference type="Proteomes" id="UP000027936">
    <property type="component" value="Unassembled WGS sequence"/>
</dbReference>
<gene>
    <name evidence="4" type="ORF">M670_03801</name>
</gene>
<dbReference type="RefSeq" id="WP_035197408.1">
    <property type="nucleotide sequence ID" value="NZ_JJRY01000019.1"/>
</dbReference>
<dbReference type="PANTHER" id="PTHR30373">
    <property type="entry name" value="UPF0603 PROTEIN YGCG"/>
    <property type="match status" value="1"/>
</dbReference>
<feature type="region of interest" description="Disordered" evidence="1">
    <location>
        <begin position="250"/>
        <end position="279"/>
    </location>
</feature>
<sequence length="279" mass="30801">MVICKRSLFMIPVIMLMILTLGTGVFASENKVYDFSSLFTDIQKNELQEKATLLSEQLEMDILIVTINDDEGKTSRQYAEDFYKEHDFGFAGTSDGILYLLNMDSREVYIFTRDRIVDYFPDARIEATLDAVYPYLGEEKFSESADVFLDEVEKVMHEGLPISAGNGPSTSQIPSTTVETVHTTSDSELIKELTLYLLISIGLGAVTVGIMAMNNRGRSTVNARTYLENNSFVVTNTEDQYVRTMVTQQKIQRNTGSGGVSGSSFGSGGGRSGGGGRKF</sequence>
<keyword evidence="2" id="KW-0472">Membrane</keyword>
<dbReference type="OrthoDB" id="9806054at2"/>
<dbReference type="EMBL" id="JJRY01000019">
    <property type="protein sequence ID" value="KEF37047.1"/>
    <property type="molecule type" value="Genomic_DNA"/>
</dbReference>
<name>A0A072NIH6_SCHAZ</name>
<reference evidence="4 5" key="1">
    <citation type="submission" date="2014-04" db="EMBL/GenBank/DDBJ databases">
        <title>Draft genome sequence of Bacillus azotoformans MEV2011, a (co-) denitrifying strain unable to grow in the presence of oxygen.</title>
        <authorList>
            <person name="Nielsen M."/>
            <person name="Schreiber L."/>
            <person name="Finster K."/>
            <person name="Schramm A."/>
        </authorList>
    </citation>
    <scope>NUCLEOTIDE SEQUENCE [LARGE SCALE GENOMIC DNA]</scope>
    <source>
        <strain evidence="4 5">MEV2011</strain>
    </source>
</reference>
<evidence type="ECO:0000313" key="5">
    <source>
        <dbReference type="Proteomes" id="UP000027936"/>
    </source>
</evidence>
<evidence type="ECO:0000313" key="4">
    <source>
        <dbReference type="EMBL" id="KEF37047.1"/>
    </source>
</evidence>
<accession>A0A072NIH6</accession>
<dbReference type="AlphaFoldDB" id="A0A072NIH6"/>
<evidence type="ECO:0000256" key="2">
    <source>
        <dbReference type="SAM" id="Phobius"/>
    </source>
</evidence>
<feature type="domain" description="TPM" evidence="3">
    <location>
        <begin position="32"/>
        <end position="154"/>
    </location>
</feature>